<gene>
    <name evidence="2" type="ORF">SMRZ_LOCUS12245</name>
</gene>
<protein>
    <recommendedName>
        <fullName evidence="1">DUF6451 domain-containing protein</fullName>
    </recommendedName>
</protein>
<evidence type="ECO:0000313" key="3">
    <source>
        <dbReference type="Proteomes" id="UP000277204"/>
    </source>
</evidence>
<dbReference type="InterPro" id="IPR045609">
    <property type="entry name" value="DUF6451"/>
</dbReference>
<accession>A0A3P8DT51</accession>
<dbReference type="PANTHER" id="PTHR47027:SF25">
    <property type="entry name" value="REVERSE TRANSCRIPTASE DOMAIN-CONTAINING PROTEIN"/>
    <property type="match status" value="1"/>
</dbReference>
<dbReference type="PANTHER" id="PTHR47027">
    <property type="entry name" value="REVERSE TRANSCRIPTASE DOMAIN-CONTAINING PROTEIN"/>
    <property type="match status" value="1"/>
</dbReference>
<dbReference type="Proteomes" id="UP000277204">
    <property type="component" value="Unassembled WGS sequence"/>
</dbReference>
<dbReference type="EMBL" id="UZAI01007527">
    <property type="protein sequence ID" value="VDO99372.1"/>
    <property type="molecule type" value="Genomic_DNA"/>
</dbReference>
<evidence type="ECO:0000259" key="1">
    <source>
        <dbReference type="Pfam" id="PF20049"/>
    </source>
</evidence>
<name>A0A3P8DT51_9TREM</name>
<dbReference type="Pfam" id="PF20049">
    <property type="entry name" value="DUF6451"/>
    <property type="match status" value="1"/>
</dbReference>
<dbReference type="AlphaFoldDB" id="A0A3P8DT51"/>
<evidence type="ECO:0000313" key="2">
    <source>
        <dbReference type="EMBL" id="VDO99372.1"/>
    </source>
</evidence>
<keyword evidence="3" id="KW-1185">Reference proteome</keyword>
<proteinExistence type="predicted"/>
<organism evidence="2 3">
    <name type="scientific">Schistosoma margrebowiei</name>
    <dbReference type="NCBI Taxonomy" id="48269"/>
    <lineage>
        <taxon>Eukaryota</taxon>
        <taxon>Metazoa</taxon>
        <taxon>Spiralia</taxon>
        <taxon>Lophotrochozoa</taxon>
        <taxon>Platyhelminthes</taxon>
        <taxon>Trematoda</taxon>
        <taxon>Digenea</taxon>
        <taxon>Strigeidida</taxon>
        <taxon>Schistosomatoidea</taxon>
        <taxon>Schistosomatidae</taxon>
        <taxon>Schistosoma</taxon>
    </lineage>
</organism>
<reference evidence="2 3" key="1">
    <citation type="submission" date="2018-11" db="EMBL/GenBank/DDBJ databases">
        <authorList>
            <consortium name="Pathogen Informatics"/>
        </authorList>
    </citation>
    <scope>NUCLEOTIDE SEQUENCE [LARGE SCALE GENOMIC DNA]</scope>
    <source>
        <strain evidence="2 3">Zambia</strain>
    </source>
</reference>
<sequence>MGSIIDEQGESGADVNGRIGKTMAPFLLLKNIWNSKQRSTNIKVRISNANVNTVLLYEAETWRTTTAINKKVQVFINSCLRKIINVHWPDTISNRLPWKRTNQLSSEEKIRKRSWKCIGNTFRISPNCITRQALTWSREGKRKRGRLRNTLRREIEADMKRMNNNWNEL</sequence>
<feature type="domain" description="DUF6451" evidence="1">
    <location>
        <begin position="26"/>
        <end position="57"/>
    </location>
</feature>